<keyword evidence="5 9" id="KW-0255">Endonuclease</keyword>
<feature type="binding site" evidence="9">
    <location>
        <position position="11"/>
    </location>
    <ligand>
        <name>Mg(2+)</name>
        <dbReference type="ChEBI" id="CHEBI:18420"/>
        <note>catalytic</note>
    </ligand>
</feature>
<evidence type="ECO:0000313" key="12">
    <source>
        <dbReference type="Proteomes" id="UP000317512"/>
    </source>
</evidence>
<dbReference type="GO" id="GO:0046872">
    <property type="term" value="F:metal ion binding"/>
    <property type="evidence" value="ECO:0007669"/>
    <property type="project" value="UniProtKB-UniRule"/>
</dbReference>
<dbReference type="RefSeq" id="WP_146309140.1">
    <property type="nucleotide sequence ID" value="NZ_CP041663.1"/>
</dbReference>
<gene>
    <name evidence="9 10" type="primary">cas2</name>
    <name evidence="11" type="ORF">FOY43_03455</name>
    <name evidence="10" type="ORF">FRW55_02980</name>
</gene>
<evidence type="ECO:0000313" key="11">
    <source>
        <dbReference type="EMBL" id="QDY88688.1"/>
    </source>
</evidence>
<dbReference type="EC" id="3.1.-.-" evidence="9"/>
<reference evidence="12" key="2">
    <citation type="submission" date="2019-07" db="EMBL/GenBank/DDBJ databases">
        <title>Complete genome sequences of three Mycoplasma sp. 1220 strains.</title>
        <authorList>
            <person name="Grozner D."/>
            <person name="Forro B."/>
            <person name="Kovacs A.B."/>
            <person name="Marton S."/>
            <person name="Banyai K."/>
            <person name="Kreizinger Z."/>
            <person name="Sulyok K.M."/>
            <person name="Gyuranecz M."/>
        </authorList>
    </citation>
    <scope>NUCLEOTIDE SEQUENCE [LARGE SCALE GENOMIC DNA]</scope>
    <source>
        <strain evidence="12">MYCAV93</strain>
    </source>
</reference>
<dbReference type="SUPFAM" id="SSF143430">
    <property type="entry name" value="TTP0101/SSO1404-like"/>
    <property type="match status" value="1"/>
</dbReference>
<evidence type="ECO:0000256" key="3">
    <source>
        <dbReference type="ARBA" id="ARBA00022722"/>
    </source>
</evidence>
<comment type="similarity">
    <text evidence="2 9">Belongs to the CRISPR-associated endoribonuclease Cas2 protein family.</text>
</comment>
<dbReference type="EMBL" id="CP042295">
    <property type="protein sequence ID" value="QDY87102.1"/>
    <property type="molecule type" value="Genomic_DNA"/>
</dbReference>
<dbReference type="AlphaFoldDB" id="A0A5B8J7P5"/>
<dbReference type="GO" id="GO:0016787">
    <property type="term" value="F:hydrolase activity"/>
    <property type="evidence" value="ECO:0007669"/>
    <property type="project" value="UniProtKB-KW"/>
</dbReference>
<dbReference type="NCBIfam" id="TIGR01573">
    <property type="entry name" value="cas2"/>
    <property type="match status" value="1"/>
</dbReference>
<name>A0A5B8J7P5_9MOLU</name>
<dbReference type="EMBL" id="CP041663">
    <property type="protein sequence ID" value="QDY88688.1"/>
    <property type="molecule type" value="Genomic_DNA"/>
</dbReference>
<evidence type="ECO:0000313" key="13">
    <source>
        <dbReference type="Proteomes" id="UP000318927"/>
    </source>
</evidence>
<dbReference type="KEGG" id="mans:FRW55_02980"/>
<keyword evidence="6 9" id="KW-0378">Hydrolase</keyword>
<comment type="cofactor">
    <cofactor evidence="1 9">
        <name>Mg(2+)</name>
        <dbReference type="ChEBI" id="CHEBI:18420"/>
    </cofactor>
</comment>
<evidence type="ECO:0000256" key="6">
    <source>
        <dbReference type="ARBA" id="ARBA00022801"/>
    </source>
</evidence>
<evidence type="ECO:0000256" key="7">
    <source>
        <dbReference type="ARBA" id="ARBA00022842"/>
    </source>
</evidence>
<dbReference type="Proteomes" id="UP000318927">
    <property type="component" value="Chromosome"/>
</dbReference>
<evidence type="ECO:0000256" key="5">
    <source>
        <dbReference type="ARBA" id="ARBA00022759"/>
    </source>
</evidence>
<evidence type="ECO:0000256" key="2">
    <source>
        <dbReference type="ARBA" id="ARBA00009959"/>
    </source>
</evidence>
<comment type="subunit">
    <text evidence="9">Homodimer, forms a heterotetramer with a Cas1 homodimer.</text>
</comment>
<organism evidence="10 13">
    <name type="scientific">Mycoplasma anserisalpingitidis</name>
    <dbReference type="NCBI Taxonomy" id="519450"/>
    <lineage>
        <taxon>Bacteria</taxon>
        <taxon>Bacillati</taxon>
        <taxon>Mycoplasmatota</taxon>
        <taxon>Mollicutes</taxon>
        <taxon>Mycoplasmataceae</taxon>
        <taxon>Mycoplasma</taxon>
    </lineage>
</organism>
<evidence type="ECO:0000256" key="1">
    <source>
        <dbReference type="ARBA" id="ARBA00001946"/>
    </source>
</evidence>
<keyword evidence="3 9" id="KW-0540">Nuclease</keyword>
<keyword evidence="13" id="KW-1185">Reference proteome</keyword>
<dbReference type="OrthoDB" id="9791737at2"/>
<dbReference type="GO" id="GO:0043571">
    <property type="term" value="P:maintenance of CRISPR repeat elements"/>
    <property type="evidence" value="ECO:0007669"/>
    <property type="project" value="UniProtKB-UniRule"/>
</dbReference>
<dbReference type="Gene3D" id="3.30.70.240">
    <property type="match status" value="1"/>
</dbReference>
<keyword evidence="8 9" id="KW-0051">Antiviral defense</keyword>
<keyword evidence="4 9" id="KW-0479">Metal-binding</keyword>
<reference evidence="10 13" key="1">
    <citation type="journal article" date="2019" name="Microbiol. Resour. Announc.">
        <title>Complete Genome Sequences of Three Mycoplasma anserisalpingitis (Mycoplasma sp. 1220) Strains.</title>
        <authorList>
            <person name="Grozner D."/>
            <person name="Forro B."/>
            <person name="Kovacs A.B."/>
            <person name="Marton S."/>
            <person name="Banyai K."/>
            <person name="Kreizinger Z."/>
            <person name="Sulyok K.M."/>
            <person name="Gyuranecz M."/>
        </authorList>
    </citation>
    <scope>NUCLEOTIDE SEQUENCE [LARGE SCALE GENOMIC DNA]</scope>
    <source>
        <strain evidence="10 13">ATCC:BAA-2147</strain>
        <strain evidence="11">MYCAV93</strain>
    </source>
</reference>
<proteinExistence type="inferred from homology"/>
<dbReference type="GO" id="GO:0004521">
    <property type="term" value="F:RNA endonuclease activity"/>
    <property type="evidence" value="ECO:0007669"/>
    <property type="project" value="InterPro"/>
</dbReference>
<dbReference type="Pfam" id="PF09827">
    <property type="entry name" value="CRISPR_Cas2"/>
    <property type="match status" value="1"/>
</dbReference>
<dbReference type="Proteomes" id="UP000317512">
    <property type="component" value="Chromosome"/>
</dbReference>
<evidence type="ECO:0000313" key="10">
    <source>
        <dbReference type="EMBL" id="QDY87102.1"/>
    </source>
</evidence>
<dbReference type="InterPro" id="IPR021127">
    <property type="entry name" value="CRISPR_associated_Cas2"/>
</dbReference>
<protein>
    <recommendedName>
        <fullName evidence="9">CRISPR-associated endoribonuclease Cas2</fullName>
        <ecNumber evidence="9">3.1.-.-</ecNumber>
    </recommendedName>
</protein>
<accession>A0A5B8J7P5</accession>
<comment type="function">
    <text evidence="9">CRISPR (clustered regularly interspaced short palindromic repeat), is an adaptive immune system that provides protection against mobile genetic elements (viruses, transposable elements and conjugative plasmids). CRISPR clusters contain sequences complementary to antecedent mobile elements and target invading nucleic acids. CRISPR clusters are transcribed and processed into CRISPR RNA (crRNA). Functions as a ssRNA-specific endoribonuclease. Involved in the integration of spacer DNA into the CRISPR cassette.</text>
</comment>
<dbReference type="GO" id="GO:0051607">
    <property type="term" value="P:defense response to virus"/>
    <property type="evidence" value="ECO:0007669"/>
    <property type="project" value="UniProtKB-UniRule"/>
</dbReference>
<evidence type="ECO:0000256" key="4">
    <source>
        <dbReference type="ARBA" id="ARBA00022723"/>
    </source>
</evidence>
<evidence type="ECO:0000256" key="9">
    <source>
        <dbReference type="HAMAP-Rule" id="MF_01471"/>
    </source>
</evidence>
<evidence type="ECO:0000256" key="8">
    <source>
        <dbReference type="ARBA" id="ARBA00023118"/>
    </source>
</evidence>
<dbReference type="InterPro" id="IPR019199">
    <property type="entry name" value="Virulence_VapD/CRISPR_Cas2"/>
</dbReference>
<sequence length="102" mass="12239">MRQMRIILMYDIYDDNSRESNSFRTNLIKNGYYMIQYSIYVKVIPSYSQYSSEKQKISKFLPKSANVRLILLSEKQYQEIELIKGNYSKNEIINNCGRYIKL</sequence>
<keyword evidence="7 9" id="KW-0460">Magnesium</keyword>
<dbReference type="HAMAP" id="MF_01471">
    <property type="entry name" value="Cas2"/>
    <property type="match status" value="1"/>
</dbReference>